<evidence type="ECO:0000313" key="2">
    <source>
        <dbReference type="EMBL" id="MED6170980.1"/>
    </source>
</evidence>
<evidence type="ECO:0000313" key="3">
    <source>
        <dbReference type="Proteomes" id="UP001341840"/>
    </source>
</evidence>
<evidence type="ECO:0000256" key="1">
    <source>
        <dbReference type="SAM" id="MobiDB-lite"/>
    </source>
</evidence>
<accession>A0ABU6VE47</accession>
<sequence>MVVSSSHGDGRREENVIEMGSSTDGGGSGSPHSNWRPNEEEAKPSLSNEGVDDDTVPLPSDDKPDEEREHHHQIMRMDDGEQHLVIPLGSHEKWYNEDPSGILDQSCSTSQWLDFWT</sequence>
<comment type="caution">
    <text evidence="2">The sequence shown here is derived from an EMBL/GenBank/DDBJ whole genome shotgun (WGS) entry which is preliminary data.</text>
</comment>
<dbReference type="EMBL" id="JASCZI010151212">
    <property type="protein sequence ID" value="MED6170980.1"/>
    <property type="molecule type" value="Genomic_DNA"/>
</dbReference>
<reference evidence="2 3" key="1">
    <citation type="journal article" date="2023" name="Plants (Basel)">
        <title>Bridging the Gap: Combining Genomics and Transcriptomics Approaches to Understand Stylosanthes scabra, an Orphan Legume from the Brazilian Caatinga.</title>
        <authorList>
            <person name="Ferreira-Neto J.R.C."/>
            <person name="da Silva M.D."/>
            <person name="Binneck E."/>
            <person name="de Melo N.F."/>
            <person name="da Silva R.H."/>
            <person name="de Melo A.L.T.M."/>
            <person name="Pandolfi V."/>
            <person name="Bustamante F.O."/>
            <person name="Brasileiro-Vidal A.C."/>
            <person name="Benko-Iseppon A.M."/>
        </authorList>
    </citation>
    <scope>NUCLEOTIDE SEQUENCE [LARGE SCALE GENOMIC DNA]</scope>
    <source>
        <tissue evidence="2">Leaves</tissue>
    </source>
</reference>
<feature type="compositionally biased region" description="Basic and acidic residues" evidence="1">
    <location>
        <begin position="60"/>
        <end position="80"/>
    </location>
</feature>
<keyword evidence="3" id="KW-1185">Reference proteome</keyword>
<gene>
    <name evidence="2" type="ORF">PIB30_036337</name>
</gene>
<feature type="region of interest" description="Disordered" evidence="1">
    <location>
        <begin position="1"/>
        <end position="80"/>
    </location>
</feature>
<proteinExistence type="predicted"/>
<organism evidence="2 3">
    <name type="scientific">Stylosanthes scabra</name>
    <dbReference type="NCBI Taxonomy" id="79078"/>
    <lineage>
        <taxon>Eukaryota</taxon>
        <taxon>Viridiplantae</taxon>
        <taxon>Streptophyta</taxon>
        <taxon>Embryophyta</taxon>
        <taxon>Tracheophyta</taxon>
        <taxon>Spermatophyta</taxon>
        <taxon>Magnoliopsida</taxon>
        <taxon>eudicotyledons</taxon>
        <taxon>Gunneridae</taxon>
        <taxon>Pentapetalae</taxon>
        <taxon>rosids</taxon>
        <taxon>fabids</taxon>
        <taxon>Fabales</taxon>
        <taxon>Fabaceae</taxon>
        <taxon>Papilionoideae</taxon>
        <taxon>50 kb inversion clade</taxon>
        <taxon>dalbergioids sensu lato</taxon>
        <taxon>Dalbergieae</taxon>
        <taxon>Pterocarpus clade</taxon>
        <taxon>Stylosanthes</taxon>
    </lineage>
</organism>
<protein>
    <submittedName>
        <fullName evidence="2">Uncharacterized protein</fullName>
    </submittedName>
</protein>
<name>A0ABU6VE47_9FABA</name>
<dbReference type="Proteomes" id="UP001341840">
    <property type="component" value="Unassembled WGS sequence"/>
</dbReference>